<dbReference type="Proteomes" id="UP000770661">
    <property type="component" value="Unassembled WGS sequence"/>
</dbReference>
<sequence length="222" mass="24144">MSVPTFVIQVSAATYMMGTSSHWVMPMISYCLHLSHCYSLYCNSLCVAFKVATLNRSMVCQNDILQRLLVLPRWTILFLAFAWNGVKHVDPAVSALGPAGGTTLQPPWQQAGAAPTTPPTVPLSTSFPAGYANPSGGEHAATVPLFYCNGVTAREPTEGQPRKCLSNTCDISLGMKPDWSPRHNSPPATTPPRHADPPLSVEFLMMSYMPFQPSNTPDKYLS</sequence>
<evidence type="ECO:0000256" key="1">
    <source>
        <dbReference type="SAM" id="MobiDB-lite"/>
    </source>
</evidence>
<evidence type="ECO:0000313" key="3">
    <source>
        <dbReference type="Proteomes" id="UP000770661"/>
    </source>
</evidence>
<accession>A0A8J4XLL4</accession>
<keyword evidence="3" id="KW-1185">Reference proteome</keyword>
<gene>
    <name evidence="2" type="ORF">GWK47_024434</name>
</gene>
<organism evidence="2 3">
    <name type="scientific">Chionoecetes opilio</name>
    <name type="common">Atlantic snow crab</name>
    <name type="synonym">Cancer opilio</name>
    <dbReference type="NCBI Taxonomy" id="41210"/>
    <lineage>
        <taxon>Eukaryota</taxon>
        <taxon>Metazoa</taxon>
        <taxon>Ecdysozoa</taxon>
        <taxon>Arthropoda</taxon>
        <taxon>Crustacea</taxon>
        <taxon>Multicrustacea</taxon>
        <taxon>Malacostraca</taxon>
        <taxon>Eumalacostraca</taxon>
        <taxon>Eucarida</taxon>
        <taxon>Decapoda</taxon>
        <taxon>Pleocyemata</taxon>
        <taxon>Brachyura</taxon>
        <taxon>Eubrachyura</taxon>
        <taxon>Majoidea</taxon>
        <taxon>Majidae</taxon>
        <taxon>Chionoecetes</taxon>
    </lineage>
</organism>
<protein>
    <submittedName>
        <fullName evidence="2">Uncharacterized protein</fullName>
    </submittedName>
</protein>
<proteinExistence type="predicted"/>
<reference evidence="2" key="1">
    <citation type="submission" date="2020-07" db="EMBL/GenBank/DDBJ databases">
        <title>The High-quality genome of the commercially important snow crab, Chionoecetes opilio.</title>
        <authorList>
            <person name="Jeong J.-H."/>
            <person name="Ryu S."/>
        </authorList>
    </citation>
    <scope>NUCLEOTIDE SEQUENCE</scope>
    <source>
        <strain evidence="2">MADBK_172401_WGS</strain>
        <tissue evidence="2">Digestive gland</tissue>
    </source>
</reference>
<name>A0A8J4XLL4_CHIOP</name>
<dbReference type="AlphaFoldDB" id="A0A8J4XLL4"/>
<comment type="caution">
    <text evidence="2">The sequence shown here is derived from an EMBL/GenBank/DDBJ whole genome shotgun (WGS) entry which is preliminary data.</text>
</comment>
<dbReference type="EMBL" id="JACEEZ010025002">
    <property type="protein sequence ID" value="KAG0705762.1"/>
    <property type="molecule type" value="Genomic_DNA"/>
</dbReference>
<feature type="region of interest" description="Disordered" evidence="1">
    <location>
        <begin position="176"/>
        <end position="198"/>
    </location>
</feature>
<dbReference type="OrthoDB" id="10014409at2759"/>
<evidence type="ECO:0000313" key="2">
    <source>
        <dbReference type="EMBL" id="KAG0705762.1"/>
    </source>
</evidence>